<organism evidence="6 7">
    <name type="scientific">Botrytis paeoniae</name>
    <dbReference type="NCBI Taxonomy" id="278948"/>
    <lineage>
        <taxon>Eukaryota</taxon>
        <taxon>Fungi</taxon>
        <taxon>Dikarya</taxon>
        <taxon>Ascomycota</taxon>
        <taxon>Pezizomycotina</taxon>
        <taxon>Leotiomycetes</taxon>
        <taxon>Helotiales</taxon>
        <taxon>Sclerotiniaceae</taxon>
        <taxon>Botrytis</taxon>
    </lineage>
</organism>
<dbReference type="EMBL" id="PQXI01000159">
    <property type="protein sequence ID" value="TGO22681.1"/>
    <property type="molecule type" value="Genomic_DNA"/>
</dbReference>
<dbReference type="PANTHER" id="PTHR24305:SF232">
    <property type="entry name" value="P450, PUTATIVE (EUROFUNG)-RELATED"/>
    <property type="match status" value="1"/>
</dbReference>
<proteinExistence type="inferred from homology"/>
<reference evidence="6 7" key="1">
    <citation type="submission" date="2017-12" db="EMBL/GenBank/DDBJ databases">
        <title>Comparative genomics of Botrytis spp.</title>
        <authorList>
            <person name="Valero-Jimenez C.A."/>
            <person name="Tapia P."/>
            <person name="Veloso J."/>
            <person name="Silva-Moreno E."/>
            <person name="Staats M."/>
            <person name="Valdes J.H."/>
            <person name="Van Kan J.A.L."/>
        </authorList>
    </citation>
    <scope>NUCLEOTIDE SEQUENCE [LARGE SCALE GENOMIC DNA]</scope>
    <source>
        <strain evidence="6 7">Bp0003</strain>
    </source>
</reference>
<protein>
    <submittedName>
        <fullName evidence="6">Uncharacterized protein</fullName>
    </submittedName>
</protein>
<evidence type="ECO:0000256" key="5">
    <source>
        <dbReference type="ARBA" id="ARBA00023026"/>
    </source>
</evidence>
<evidence type="ECO:0000313" key="7">
    <source>
        <dbReference type="Proteomes" id="UP000297910"/>
    </source>
</evidence>
<keyword evidence="4" id="KW-0408">Iron</keyword>
<evidence type="ECO:0000256" key="4">
    <source>
        <dbReference type="ARBA" id="ARBA00023004"/>
    </source>
</evidence>
<dbReference type="Proteomes" id="UP000297910">
    <property type="component" value="Unassembled WGS sequence"/>
</dbReference>
<keyword evidence="3" id="KW-0479">Metal-binding</keyword>
<comment type="caution">
    <text evidence="6">The sequence shown here is derived from an EMBL/GenBank/DDBJ whole genome shotgun (WGS) entry which is preliminary data.</text>
</comment>
<dbReference type="GO" id="GO:0016705">
    <property type="term" value="F:oxidoreductase activity, acting on paired donors, with incorporation or reduction of molecular oxygen"/>
    <property type="evidence" value="ECO:0007669"/>
    <property type="project" value="InterPro"/>
</dbReference>
<dbReference type="InterPro" id="IPR001128">
    <property type="entry name" value="Cyt_P450"/>
</dbReference>
<gene>
    <name evidence="6" type="ORF">BPAE_0159g00280</name>
</gene>
<evidence type="ECO:0000256" key="1">
    <source>
        <dbReference type="ARBA" id="ARBA00001971"/>
    </source>
</evidence>
<accession>A0A4Z1FMC7</accession>
<keyword evidence="7" id="KW-1185">Reference proteome</keyword>
<dbReference type="GO" id="GO:0005506">
    <property type="term" value="F:iron ion binding"/>
    <property type="evidence" value="ECO:0007669"/>
    <property type="project" value="InterPro"/>
</dbReference>
<evidence type="ECO:0000256" key="2">
    <source>
        <dbReference type="ARBA" id="ARBA00010617"/>
    </source>
</evidence>
<dbReference type="InterPro" id="IPR050121">
    <property type="entry name" value="Cytochrome_P450_monoxygenase"/>
</dbReference>
<comment type="cofactor">
    <cofactor evidence="1">
        <name>heme</name>
        <dbReference type="ChEBI" id="CHEBI:30413"/>
    </cofactor>
</comment>
<evidence type="ECO:0000313" key="6">
    <source>
        <dbReference type="EMBL" id="TGO22681.1"/>
    </source>
</evidence>
<dbReference type="AlphaFoldDB" id="A0A4Z1FMC7"/>
<keyword evidence="5" id="KW-0843">Virulence</keyword>
<evidence type="ECO:0000256" key="3">
    <source>
        <dbReference type="ARBA" id="ARBA00022723"/>
    </source>
</evidence>
<dbReference type="InterPro" id="IPR036396">
    <property type="entry name" value="Cyt_P450_sf"/>
</dbReference>
<dbReference type="Pfam" id="PF00067">
    <property type="entry name" value="p450"/>
    <property type="match status" value="1"/>
</dbReference>
<dbReference type="Gene3D" id="1.10.630.10">
    <property type="entry name" value="Cytochrome P450"/>
    <property type="match status" value="1"/>
</dbReference>
<comment type="similarity">
    <text evidence="2">Belongs to the cytochrome P450 family.</text>
</comment>
<name>A0A4Z1FMC7_9HELO</name>
<sequence length="104" mass="11431">MLKNPAIVQTLKSEIAAAHRAGLPSQPPTWKGTQSLHYLDACIMEAQRIHSLVGLHLERFVPKEGAAICGKYMQAVTIVGVNAWIVHTDTGTFGDDINVWRPEI</sequence>
<dbReference type="PANTHER" id="PTHR24305">
    <property type="entry name" value="CYTOCHROME P450"/>
    <property type="match status" value="1"/>
</dbReference>
<dbReference type="GO" id="GO:0004497">
    <property type="term" value="F:monooxygenase activity"/>
    <property type="evidence" value="ECO:0007669"/>
    <property type="project" value="InterPro"/>
</dbReference>
<dbReference type="GO" id="GO:0020037">
    <property type="term" value="F:heme binding"/>
    <property type="evidence" value="ECO:0007669"/>
    <property type="project" value="InterPro"/>
</dbReference>
<dbReference type="SUPFAM" id="SSF48264">
    <property type="entry name" value="Cytochrome P450"/>
    <property type="match status" value="1"/>
</dbReference>